<sequence length="73" mass="8428">MIASPERNRYKEYGSQGGGGHLIMLKLCGCFWQSFLVSSKKYRSGANSLPKMINKYIYRFLLCKIICLLFKLN</sequence>
<dbReference type="KEGG" id="xne:XNC1_0295"/>
<protein>
    <submittedName>
        <fullName evidence="1">Uncharacterized protein</fullName>
    </submittedName>
</protein>
<gene>
    <name evidence="1" type="ordered locus">XNC1_0295</name>
</gene>
<keyword evidence="2" id="KW-1185">Reference proteome</keyword>
<dbReference type="Proteomes" id="UP000008075">
    <property type="component" value="Chromosome"/>
</dbReference>
<dbReference type="EMBL" id="FN667742">
    <property type="protein sequence ID" value="CBJ88378.1"/>
    <property type="molecule type" value="Genomic_DNA"/>
</dbReference>
<reference evidence="1 2" key="1">
    <citation type="journal article" date="2011" name="PLoS ONE">
        <title>The entomopathogenic bacterial endosymbionts xenorhabdus and photorhabdus: convergent lifestyles from divergent genomes.</title>
        <authorList>
            <person name="Chaston J.M."/>
            <person name="Suen G."/>
            <person name="Tucker S.L."/>
            <person name="Andersen A.W."/>
            <person name="Bhasin A."/>
            <person name="Bode E."/>
            <person name="Bode H.B."/>
            <person name="Brachmann A.O."/>
            <person name="Cowles C.E."/>
            <person name="Cowles K.N."/>
            <person name="Darby C."/>
            <person name="de Leon L."/>
            <person name="Drace K."/>
            <person name="Du Z."/>
            <person name="Givaudan A."/>
            <person name="Herbert Tran E.E."/>
            <person name="Jewell K.A."/>
            <person name="Knack J.J."/>
            <person name="Krasomil-Osterfeld K.C."/>
            <person name="Kukor R."/>
            <person name="Lanois A."/>
            <person name="Latreille P."/>
            <person name="Leimgruber N.K."/>
            <person name="Lipke C.M."/>
            <person name="Liu R."/>
            <person name="Lu X."/>
            <person name="Martens E.C."/>
            <person name="Marri P.R."/>
            <person name="Medigue C."/>
            <person name="Menard M.L."/>
            <person name="Miller N.M."/>
            <person name="Morales-Soto N."/>
            <person name="Norton S."/>
            <person name="Ogier J.C."/>
            <person name="Orchard S.S."/>
            <person name="Park D."/>
            <person name="Park Y."/>
            <person name="Qurollo B.A."/>
            <person name="Sugar D.R."/>
            <person name="Richards G.R."/>
            <person name="Rouy Z."/>
            <person name="Slominski B."/>
            <person name="Slominski K."/>
            <person name="Snyder H."/>
            <person name="Tjaden B.C."/>
            <person name="van der Hoeven R."/>
            <person name="Welch R.D."/>
            <person name="Wheeler C."/>
            <person name="Xiang B."/>
            <person name="Barbazuk B."/>
            <person name="Gaudriault S."/>
            <person name="Goodner B."/>
            <person name="Slater S.C."/>
            <person name="Forst S."/>
            <person name="Goldman B.S."/>
            <person name="Goodrich-Blair H."/>
        </authorList>
    </citation>
    <scope>NUCLEOTIDE SEQUENCE [LARGE SCALE GENOMIC DNA]</scope>
    <source>
        <strain evidence="2">ATCC 19061 / DSM 3370 / CCUG 14189 / LMG 1036 / NCIMB 9965 / AN6</strain>
    </source>
</reference>
<name>D3VHN9_XENNA</name>
<dbReference type="HOGENOM" id="CLU_2704004_0_0_6"/>
<dbReference type="AlphaFoldDB" id="D3VHN9"/>
<proteinExistence type="predicted"/>
<organism evidence="1 2">
    <name type="scientific">Xenorhabdus nematophila (strain ATCC 19061 / DSM 3370 / CCUG 14189 / LMG 1036 / NCIMB 9965 / AN6)</name>
    <dbReference type="NCBI Taxonomy" id="406817"/>
    <lineage>
        <taxon>Bacteria</taxon>
        <taxon>Pseudomonadati</taxon>
        <taxon>Pseudomonadota</taxon>
        <taxon>Gammaproteobacteria</taxon>
        <taxon>Enterobacterales</taxon>
        <taxon>Morganellaceae</taxon>
        <taxon>Xenorhabdus</taxon>
    </lineage>
</organism>
<accession>D3VHN9</accession>
<evidence type="ECO:0000313" key="2">
    <source>
        <dbReference type="Proteomes" id="UP000008075"/>
    </source>
</evidence>
<evidence type="ECO:0000313" key="1">
    <source>
        <dbReference type="EMBL" id="CBJ88378.1"/>
    </source>
</evidence>